<dbReference type="SUPFAM" id="SSF55315">
    <property type="entry name" value="L30e-like"/>
    <property type="match status" value="2"/>
</dbReference>
<dbReference type="FunFam" id="3.30.1330.30:FF:000004">
    <property type="entry name" value="selenocysteine insertion sequence-binding protein 2"/>
    <property type="match status" value="2"/>
</dbReference>
<feature type="compositionally biased region" description="Acidic residues" evidence="1">
    <location>
        <begin position="415"/>
        <end position="428"/>
    </location>
</feature>
<evidence type="ECO:0000256" key="1">
    <source>
        <dbReference type="SAM" id="MobiDB-lite"/>
    </source>
</evidence>
<dbReference type="Pfam" id="PF01248">
    <property type="entry name" value="Ribosomal_L7Ae"/>
    <property type="match status" value="2"/>
</dbReference>
<feature type="region of interest" description="Disordered" evidence="1">
    <location>
        <begin position="769"/>
        <end position="906"/>
    </location>
</feature>
<feature type="region of interest" description="Disordered" evidence="1">
    <location>
        <begin position="305"/>
        <end position="356"/>
    </location>
</feature>
<feature type="compositionally biased region" description="Basic and acidic residues" evidence="1">
    <location>
        <begin position="834"/>
        <end position="843"/>
    </location>
</feature>
<dbReference type="InterPro" id="IPR004038">
    <property type="entry name" value="Ribosomal_eL8/eL30/eS12/Gad45"/>
</dbReference>
<keyword evidence="4" id="KW-1185">Reference proteome</keyword>
<accession>A0A444V581</accession>
<feature type="compositionally biased region" description="Acidic residues" evidence="1">
    <location>
        <begin position="882"/>
        <end position="895"/>
    </location>
</feature>
<sequence>MNIVQTPIPITTSVPKRAKSQRKKALAAALATAQEYSEISMEQKKLQEALTKAAGKKSKTPVQLDLGDMLAALEKQQQAMKARQLTNTKPLSYTGTVRYCNQVLSKEIDESVTVLLQELVRFQERVYQKDPTKAKAKRRLVMGLREVTKHMRLNKIKCVIISPNCEKIQSKGGLDEALYNVIAMAREQEIPFVFALGRKALGRCVNKLVPVSVVGIFNFSGAECLFNKLVSLTEEARKAYKDMVSAMEQEQAEEALKNVKKAPHHMGHSRNPSAASAISFCSVISEPISEVNEKEYETNWRNMVETSDGLEASETKKEEPASRTAVPEKPVGVLADKGSEAAPTTPVKAASIAPATSAAKTAALSGAEKDEGKPDDTLEWASQQSTETGSLDGSCRDLLNSSITSTTSTLVPSMLEEDEDEDEDEEEDYNHKPISVEVPLTSRIESWVTEAQKTLENLQLGKNQDSTEEDDGGHSDEEELEASEQADPFHLQRKLKQHLIEKKHQLESLNPADNSNSLIGSTANTNPKTAYEKYCCSKGDQCFRSRQQIKDSAFGGRCTADRYCNQVLSKEIDESVTVLLQELVRFQERIYQKDPAKAKAKRRLVMGLREVTKHMRLNKIKCVIISPNCEKIQSKGGLDEALYNVIAMAREQEIPFVFALGRKALGRCVNKLVPVSVVGIFNFSGAECLFNKLVSLTEEARKAYKDMVSAMEQEQAEEALKNVKKAPHHMGHSRNPSAASAISFCSVISEPISEVNEKEYETNWRNMVETSDGLEASETKKEEPASRTAVAEKPVGVLADKGSEAAPTPHVKAASIAPATSAAQPAKTAAVSGAEKDEGKPDDTLEWASQQSTETGSLDGSCRDLLNSSITSTTSTLVPGMLEEDEDEDEEEEEDYNHKPLSVEVPLTSRIESWVTEAQKTLENLQLGKNQDSTEEDDGGHSDEEELEASEQAEPVLGHKEQQLKPKSITC</sequence>
<feature type="domain" description="Ribosomal protein eL8/eL30/eS12/Gadd45" evidence="2">
    <location>
        <begin position="129"/>
        <end position="224"/>
    </location>
</feature>
<evidence type="ECO:0000313" key="3">
    <source>
        <dbReference type="EMBL" id="RXM95548.1"/>
    </source>
</evidence>
<feature type="compositionally biased region" description="Polar residues" evidence="1">
    <location>
        <begin position="455"/>
        <end position="464"/>
    </location>
</feature>
<dbReference type="InterPro" id="IPR029064">
    <property type="entry name" value="Ribosomal_eL30-like_sf"/>
</dbReference>
<proteinExistence type="predicted"/>
<feature type="region of interest" description="Disordered" evidence="1">
    <location>
        <begin position="922"/>
        <end position="971"/>
    </location>
</feature>
<dbReference type="InterPro" id="IPR040051">
    <property type="entry name" value="SECISBP2"/>
</dbReference>
<name>A0A444V581_ACIRT</name>
<comment type="caution">
    <text evidence="3">The sequence shown here is derived from an EMBL/GenBank/DDBJ whole genome shotgun (WGS) entry which is preliminary data.</text>
</comment>
<dbReference type="GO" id="GO:0003730">
    <property type="term" value="F:mRNA 3'-UTR binding"/>
    <property type="evidence" value="ECO:0007669"/>
    <property type="project" value="TreeGrafter"/>
</dbReference>
<dbReference type="GO" id="GO:0035368">
    <property type="term" value="F:selenocysteine insertion sequence binding"/>
    <property type="evidence" value="ECO:0007669"/>
    <property type="project" value="InterPro"/>
</dbReference>
<feature type="domain" description="Ribosomal protein eL8/eL30/eS12/Gadd45" evidence="2">
    <location>
        <begin position="593"/>
        <end position="688"/>
    </location>
</feature>
<feature type="compositionally biased region" description="Polar residues" evidence="1">
    <location>
        <begin position="922"/>
        <end position="931"/>
    </location>
</feature>
<feature type="compositionally biased region" description="Polar residues" evidence="1">
    <location>
        <begin position="847"/>
        <end position="858"/>
    </location>
</feature>
<feature type="region of interest" description="Disordered" evidence="1">
    <location>
        <begin position="382"/>
        <end position="434"/>
    </location>
</feature>
<dbReference type="Proteomes" id="UP000289886">
    <property type="component" value="Unassembled WGS sequence"/>
</dbReference>
<protein>
    <submittedName>
        <fullName evidence="3">Selenocysteine insertion sequence-binding protein 2-like</fullName>
    </submittedName>
</protein>
<organism evidence="3 4">
    <name type="scientific">Acipenser ruthenus</name>
    <name type="common">Sterlet sturgeon</name>
    <dbReference type="NCBI Taxonomy" id="7906"/>
    <lineage>
        <taxon>Eukaryota</taxon>
        <taxon>Metazoa</taxon>
        <taxon>Chordata</taxon>
        <taxon>Craniata</taxon>
        <taxon>Vertebrata</taxon>
        <taxon>Euteleostomi</taxon>
        <taxon>Actinopterygii</taxon>
        <taxon>Chondrostei</taxon>
        <taxon>Acipenseriformes</taxon>
        <taxon>Acipenseridae</taxon>
        <taxon>Acipenser</taxon>
    </lineage>
</organism>
<dbReference type="GO" id="GO:0043021">
    <property type="term" value="F:ribonucleoprotein complex binding"/>
    <property type="evidence" value="ECO:0007669"/>
    <property type="project" value="TreeGrafter"/>
</dbReference>
<reference evidence="3 4" key="1">
    <citation type="submission" date="2019-01" db="EMBL/GenBank/DDBJ databases">
        <title>Draft Genome and Complete Hox-Cluster Characterization of the Sterlet Sturgeon (Acipenser ruthenus).</title>
        <authorList>
            <person name="Wei Q."/>
        </authorList>
    </citation>
    <scope>NUCLEOTIDE SEQUENCE [LARGE SCALE GENOMIC DNA]</scope>
    <source>
        <strain evidence="3">WHYD16114868_AA</strain>
        <tissue evidence="3">Blood</tissue>
    </source>
</reference>
<feature type="compositionally biased region" description="Acidic residues" evidence="1">
    <location>
        <begin position="466"/>
        <end position="484"/>
    </location>
</feature>
<evidence type="ECO:0000313" key="4">
    <source>
        <dbReference type="Proteomes" id="UP000289886"/>
    </source>
</evidence>
<dbReference type="EMBL" id="SCEB01002289">
    <property type="protein sequence ID" value="RXM95548.1"/>
    <property type="molecule type" value="Genomic_DNA"/>
</dbReference>
<dbReference type="GO" id="GO:0001514">
    <property type="term" value="P:selenocysteine incorporation"/>
    <property type="evidence" value="ECO:0007669"/>
    <property type="project" value="UniProtKB-ARBA"/>
</dbReference>
<feature type="compositionally biased region" description="Acidic residues" evidence="1">
    <location>
        <begin position="933"/>
        <end position="951"/>
    </location>
</feature>
<dbReference type="PANTHER" id="PTHR13284:SF10">
    <property type="entry name" value="SELENOCYSTEINE INSERTION SEQUENCE-BINDING PROTEIN 2-LIKE"/>
    <property type="match status" value="1"/>
</dbReference>
<dbReference type="Gene3D" id="3.30.1330.30">
    <property type="match status" value="2"/>
</dbReference>
<dbReference type="GO" id="GO:0005739">
    <property type="term" value="C:mitochondrion"/>
    <property type="evidence" value="ECO:0007669"/>
    <property type="project" value="TreeGrafter"/>
</dbReference>
<feature type="region of interest" description="Disordered" evidence="1">
    <location>
        <begin position="455"/>
        <end position="487"/>
    </location>
</feature>
<dbReference type="GO" id="GO:1990904">
    <property type="term" value="C:ribonucleoprotein complex"/>
    <property type="evidence" value="ECO:0007669"/>
    <property type="project" value="TreeGrafter"/>
</dbReference>
<gene>
    <name evidence="3" type="ORF">EOD39_16735</name>
</gene>
<dbReference type="AlphaFoldDB" id="A0A444V581"/>
<dbReference type="PANTHER" id="PTHR13284">
    <property type="entry name" value="GH01354P"/>
    <property type="match status" value="1"/>
</dbReference>
<feature type="compositionally biased region" description="Polar residues" evidence="1">
    <location>
        <begin position="382"/>
        <end position="391"/>
    </location>
</feature>
<feature type="compositionally biased region" description="Low complexity" evidence="1">
    <location>
        <begin position="812"/>
        <end position="830"/>
    </location>
</feature>
<evidence type="ECO:0000259" key="2">
    <source>
        <dbReference type="Pfam" id="PF01248"/>
    </source>
</evidence>